<dbReference type="Gene3D" id="3.60.21.10">
    <property type="match status" value="1"/>
</dbReference>
<dbReference type="Proteomes" id="UP000031488">
    <property type="component" value="Unassembled WGS sequence"/>
</dbReference>
<dbReference type="InterPro" id="IPR041796">
    <property type="entry name" value="Mre11_N"/>
</dbReference>
<dbReference type="Pfam" id="PF00149">
    <property type="entry name" value="Metallophos"/>
    <property type="match status" value="1"/>
</dbReference>
<dbReference type="InterPro" id="IPR004843">
    <property type="entry name" value="Calcineurin-like_PHP"/>
</dbReference>
<proteinExistence type="inferred from homology"/>
<sequence length="377" mass="41297">MRFIATGDWQLGMTAHYLSDEARPRFHRARLDAVARIGALAAEKKVEFVLVCGDVFETNQLDRAIIARTFEVLNAFTVPVVLLPGNHDPLDAASIYDSPAFSSRVPDHVHVLRSSDPFTVVPGVETIGAPWFSKHPQGDLVAEATKDLAEVAAGDIRIIAGHGAVSVLDPDRESLATIDTDHLKSLLREDRAQFVALGDRHATFEVADRIWYPGAPEVTSRRETDPGNVLLVDIDAETHRAEVDKVHVGTWAFTVIEADLNSAEDVTEFEERMNAVPDKDRTAVWLILRGTLPTAAKARLDEQLDHFSDLFALVSLWERHMDLAVVAADEDFADLGLSGYLQETLDELSARAAADDDSAVAAQDALGLLFRFARSGS</sequence>
<evidence type="ECO:0000313" key="7">
    <source>
        <dbReference type="EMBL" id="KHS53677.1"/>
    </source>
</evidence>
<dbReference type="InterPro" id="IPR029052">
    <property type="entry name" value="Metallo-depent_PP-like"/>
</dbReference>
<dbReference type="InterPro" id="IPR014577">
    <property type="entry name" value="UCP033093_metalloPase"/>
</dbReference>
<evidence type="ECO:0000256" key="4">
    <source>
        <dbReference type="ARBA" id="ARBA00022801"/>
    </source>
</evidence>
<dbReference type="EMBL" id="JTJZ01000014">
    <property type="protein sequence ID" value="KHS53677.1"/>
    <property type="molecule type" value="Genomic_DNA"/>
</dbReference>
<dbReference type="PATRIC" id="fig|1703.6.peg.636"/>
<evidence type="ECO:0000256" key="1">
    <source>
        <dbReference type="ARBA" id="ARBA00010555"/>
    </source>
</evidence>
<evidence type="ECO:0000259" key="6">
    <source>
        <dbReference type="Pfam" id="PF00149"/>
    </source>
</evidence>
<protein>
    <recommendedName>
        <fullName evidence="2">Nuclease SbcCD subunit D</fullName>
    </recommendedName>
</protein>
<dbReference type="CDD" id="cd00840">
    <property type="entry name" value="MPP_Mre11_N"/>
    <property type="match status" value="1"/>
</dbReference>
<dbReference type="STRING" id="1703.BLSMQ_1361"/>
<comment type="similarity">
    <text evidence="1">Belongs to the SbcD family.</text>
</comment>
<dbReference type="SUPFAM" id="SSF56300">
    <property type="entry name" value="Metallo-dependent phosphatases"/>
    <property type="match status" value="1"/>
</dbReference>
<dbReference type="InterPro" id="IPR050535">
    <property type="entry name" value="DNA_Repair-Maintenance_Comp"/>
</dbReference>
<dbReference type="GO" id="GO:0004527">
    <property type="term" value="F:exonuclease activity"/>
    <property type="evidence" value="ECO:0007669"/>
    <property type="project" value="UniProtKB-KW"/>
</dbReference>
<evidence type="ECO:0000313" key="8">
    <source>
        <dbReference type="Proteomes" id="UP000031488"/>
    </source>
</evidence>
<accession>A0A0B9A4D6</accession>
<comment type="caution">
    <text evidence="7">The sequence shown here is derived from an EMBL/GenBank/DDBJ whole genome shotgun (WGS) entry which is preliminary data.</text>
</comment>
<dbReference type="PANTHER" id="PTHR30337:SF0">
    <property type="entry name" value="NUCLEASE SBCCD SUBUNIT D"/>
    <property type="match status" value="1"/>
</dbReference>
<dbReference type="OrthoDB" id="9773856at2"/>
<keyword evidence="5" id="KW-0269">Exonuclease</keyword>
<reference evidence="7 8" key="1">
    <citation type="submission" date="2014-11" db="EMBL/GenBank/DDBJ databases">
        <title>Draft Genome Sequence of Brevibacterium linens AE038-8.</title>
        <authorList>
            <person name="Maizel D."/>
            <person name="Utturkar S.M."/>
            <person name="Brown S.D."/>
            <person name="Ferrero M."/>
            <person name="Rosen B.P."/>
        </authorList>
    </citation>
    <scope>NUCLEOTIDE SEQUENCE [LARGE SCALE GENOMIC DNA]</scope>
    <source>
        <strain evidence="7 8">AE038-8</strain>
    </source>
</reference>
<evidence type="ECO:0000256" key="2">
    <source>
        <dbReference type="ARBA" id="ARBA00013365"/>
    </source>
</evidence>
<evidence type="ECO:0000256" key="5">
    <source>
        <dbReference type="ARBA" id="ARBA00022839"/>
    </source>
</evidence>
<dbReference type="AlphaFoldDB" id="A0A0B9A4D6"/>
<feature type="domain" description="Calcineurin-like phosphoesterase" evidence="6">
    <location>
        <begin position="1"/>
        <end position="201"/>
    </location>
</feature>
<keyword evidence="8" id="KW-1185">Reference proteome</keyword>
<dbReference type="RefSeq" id="WP_039207313.1">
    <property type="nucleotide sequence ID" value="NZ_JTJZ01000014.1"/>
</dbReference>
<name>A0A0B9A4D6_BRELN</name>
<keyword evidence="3" id="KW-0540">Nuclease</keyword>
<evidence type="ECO:0000256" key="3">
    <source>
        <dbReference type="ARBA" id="ARBA00022722"/>
    </source>
</evidence>
<gene>
    <name evidence="7" type="ORF">AE0388_0752</name>
</gene>
<organism evidence="7 8">
    <name type="scientific">Brevibacterium linens</name>
    <dbReference type="NCBI Taxonomy" id="1703"/>
    <lineage>
        <taxon>Bacteria</taxon>
        <taxon>Bacillati</taxon>
        <taxon>Actinomycetota</taxon>
        <taxon>Actinomycetes</taxon>
        <taxon>Micrococcales</taxon>
        <taxon>Brevibacteriaceae</taxon>
        <taxon>Brevibacterium</taxon>
    </lineage>
</organism>
<dbReference type="PANTHER" id="PTHR30337">
    <property type="entry name" value="COMPONENT OF ATP-DEPENDENT DSDNA EXONUCLEASE"/>
    <property type="match status" value="1"/>
</dbReference>
<keyword evidence="4" id="KW-0378">Hydrolase</keyword>
<dbReference type="PIRSF" id="PIRSF033093">
    <property type="entry name" value="UCP_ML1119"/>
    <property type="match status" value="1"/>
</dbReference>